<protein>
    <recommendedName>
        <fullName evidence="1">DNA helicase Pif1-like 2B domain-containing protein</fullName>
    </recommendedName>
</protein>
<name>A0A8J2S1T7_9CRUS</name>
<organism evidence="2 3">
    <name type="scientific">Daphnia galeata</name>
    <dbReference type="NCBI Taxonomy" id="27404"/>
    <lineage>
        <taxon>Eukaryota</taxon>
        <taxon>Metazoa</taxon>
        <taxon>Ecdysozoa</taxon>
        <taxon>Arthropoda</taxon>
        <taxon>Crustacea</taxon>
        <taxon>Branchiopoda</taxon>
        <taxon>Diplostraca</taxon>
        <taxon>Cladocera</taxon>
        <taxon>Anomopoda</taxon>
        <taxon>Daphniidae</taxon>
        <taxon>Daphnia</taxon>
    </lineage>
</organism>
<evidence type="ECO:0000259" key="1">
    <source>
        <dbReference type="Pfam" id="PF21530"/>
    </source>
</evidence>
<proteinExistence type="predicted"/>
<reference evidence="2" key="1">
    <citation type="submission" date="2021-11" db="EMBL/GenBank/DDBJ databases">
        <authorList>
            <person name="Schell T."/>
        </authorList>
    </citation>
    <scope>NUCLEOTIDE SEQUENCE</scope>
    <source>
        <strain evidence="2">M5</strain>
    </source>
</reference>
<dbReference type="OrthoDB" id="272985at2759"/>
<dbReference type="EMBL" id="CAKKLH010000329">
    <property type="protein sequence ID" value="CAH0112687.1"/>
    <property type="molecule type" value="Genomic_DNA"/>
</dbReference>
<keyword evidence="3" id="KW-1185">Reference proteome</keyword>
<dbReference type="Pfam" id="PF21530">
    <property type="entry name" value="Pif1_2B_dom"/>
    <property type="match status" value="1"/>
</dbReference>
<dbReference type="AlphaFoldDB" id="A0A8J2S1T7"/>
<dbReference type="PANTHER" id="PTHR10492">
    <property type="match status" value="1"/>
</dbReference>
<comment type="caution">
    <text evidence="2">The sequence shown here is derived from an EMBL/GenBank/DDBJ whole genome shotgun (WGS) entry which is preliminary data.</text>
</comment>
<evidence type="ECO:0000313" key="2">
    <source>
        <dbReference type="EMBL" id="CAH0112687.1"/>
    </source>
</evidence>
<sequence>MPGPLKVSKSIVTMDSEDQEEIANYPAEILNTFDVSDLPTHELQFKVGAIVILLKNIDSRQGLCNGTKLLITFLTDNVIVATIAAGKNKG</sequence>
<dbReference type="PANTHER" id="PTHR10492:SF57">
    <property type="entry name" value="ATP-DEPENDENT DNA HELICASE"/>
    <property type="match status" value="1"/>
</dbReference>
<dbReference type="InterPro" id="IPR049163">
    <property type="entry name" value="Pif1-like_2B_dom"/>
</dbReference>
<accession>A0A8J2S1T7</accession>
<evidence type="ECO:0000313" key="3">
    <source>
        <dbReference type="Proteomes" id="UP000789390"/>
    </source>
</evidence>
<feature type="domain" description="DNA helicase Pif1-like 2B" evidence="1">
    <location>
        <begin position="28"/>
        <end position="73"/>
    </location>
</feature>
<gene>
    <name evidence="2" type="ORF">DGAL_LOCUS16458</name>
</gene>
<dbReference type="Proteomes" id="UP000789390">
    <property type="component" value="Unassembled WGS sequence"/>
</dbReference>